<evidence type="ECO:0000313" key="9">
    <source>
        <dbReference type="Proteomes" id="UP000186922"/>
    </source>
</evidence>
<evidence type="ECO:0000256" key="6">
    <source>
        <dbReference type="SAM" id="MobiDB-lite"/>
    </source>
</evidence>
<dbReference type="PROSITE" id="PS50115">
    <property type="entry name" value="ARFGAP"/>
    <property type="match status" value="1"/>
</dbReference>
<evidence type="ECO:0000256" key="5">
    <source>
        <dbReference type="PROSITE-ProRule" id="PRU00288"/>
    </source>
</evidence>
<dbReference type="FunFam" id="1.10.220.150:FF:000005">
    <property type="entry name" value="Arf-GAP domain and FG repeat-containing protein 1"/>
    <property type="match status" value="1"/>
</dbReference>
<comment type="caution">
    <text evidence="8">The sequence shown here is derived from an EMBL/GenBank/DDBJ whole genome shotgun (WGS) entry which is preliminary data.</text>
</comment>
<feature type="compositionally biased region" description="Polar residues" evidence="6">
    <location>
        <begin position="389"/>
        <end position="416"/>
    </location>
</feature>
<evidence type="ECO:0000256" key="2">
    <source>
        <dbReference type="ARBA" id="ARBA00022737"/>
    </source>
</evidence>
<dbReference type="AlphaFoldDB" id="A0A1D1V839"/>
<reference evidence="8 9" key="1">
    <citation type="journal article" date="2016" name="Nat. Commun.">
        <title>Extremotolerant tardigrade genome and improved radiotolerance of human cultured cells by tardigrade-unique protein.</title>
        <authorList>
            <person name="Hashimoto T."/>
            <person name="Horikawa D.D."/>
            <person name="Saito Y."/>
            <person name="Kuwahara H."/>
            <person name="Kozuka-Hata H."/>
            <person name="Shin-I T."/>
            <person name="Minakuchi Y."/>
            <person name="Ohishi K."/>
            <person name="Motoyama A."/>
            <person name="Aizu T."/>
            <person name="Enomoto A."/>
            <person name="Kondo K."/>
            <person name="Tanaka S."/>
            <person name="Hara Y."/>
            <person name="Koshikawa S."/>
            <person name="Sagara H."/>
            <person name="Miura T."/>
            <person name="Yokobori S."/>
            <person name="Miyagawa K."/>
            <person name="Suzuki Y."/>
            <person name="Kubo T."/>
            <person name="Oyama M."/>
            <person name="Kohara Y."/>
            <person name="Fujiyama A."/>
            <person name="Arakawa K."/>
            <person name="Katayama T."/>
            <person name="Toyoda A."/>
            <person name="Kunieda T."/>
        </authorList>
    </citation>
    <scope>NUCLEOTIDE SEQUENCE [LARGE SCALE GENOMIC DNA]</scope>
    <source>
        <strain evidence="8 9">YOKOZUNA-1</strain>
    </source>
</reference>
<protein>
    <recommendedName>
        <fullName evidence="7">Arf-GAP domain-containing protein</fullName>
    </recommendedName>
</protein>
<dbReference type="OrthoDB" id="6036at2759"/>
<keyword evidence="1" id="KW-0479">Metal-binding</keyword>
<dbReference type="STRING" id="947166.A0A1D1V839"/>
<evidence type="ECO:0000256" key="1">
    <source>
        <dbReference type="ARBA" id="ARBA00022723"/>
    </source>
</evidence>
<feature type="region of interest" description="Disordered" evidence="6">
    <location>
        <begin position="525"/>
        <end position="558"/>
    </location>
</feature>
<keyword evidence="4" id="KW-0862">Zinc</keyword>
<dbReference type="EMBL" id="BDGG01000003">
    <property type="protein sequence ID" value="GAU94993.1"/>
    <property type="molecule type" value="Genomic_DNA"/>
</dbReference>
<dbReference type="PANTHER" id="PTHR46134:SF3">
    <property type="entry name" value="ARFGAP WITH FG REPEATS 1"/>
    <property type="match status" value="1"/>
</dbReference>
<keyword evidence="2" id="KW-0677">Repeat</keyword>
<evidence type="ECO:0000256" key="3">
    <source>
        <dbReference type="ARBA" id="ARBA00022771"/>
    </source>
</evidence>
<dbReference type="InterPro" id="IPR038508">
    <property type="entry name" value="ArfGAP_dom_sf"/>
</dbReference>
<dbReference type="SUPFAM" id="SSF57863">
    <property type="entry name" value="ArfGap/RecO-like zinc finger"/>
    <property type="match status" value="1"/>
</dbReference>
<dbReference type="GO" id="GO:0016020">
    <property type="term" value="C:membrane"/>
    <property type="evidence" value="ECO:0007669"/>
    <property type="project" value="TreeGrafter"/>
</dbReference>
<feature type="region of interest" description="Disordered" evidence="6">
    <location>
        <begin position="363"/>
        <end position="416"/>
    </location>
</feature>
<dbReference type="PANTHER" id="PTHR46134">
    <property type="entry name" value="DRONGO, ISOFORM F"/>
    <property type="match status" value="1"/>
</dbReference>
<feature type="compositionally biased region" description="Low complexity" evidence="6">
    <location>
        <begin position="249"/>
        <end position="264"/>
    </location>
</feature>
<sequence>MIDFIVVSIKETHSHIVSPDSLREFCDSNRQDFPLQATGLLWTDENRRSHRHGSSHNLDTFSRSICLRRRIPEQRVDHHLNLPLRLPPFVTDNMATKSQTKAEQNSKIIRQIGQLPHNKNCFDCGQKGPTYVNLTIGGYVCTACSGILRGLNPPHRVKSISMGTFQDDEVKFMQLRGNAFCKKAWLWNFDPQTGPRPPEIRDDQKMKDFLAVKYEKKKWYHPAHDTQMADQLKQQDDSSSYGSLRGTDSESSLSRRTSTNSQRSQKTPDSANAFNTESPVQRHAPISLPRSHTASSISSTSGMPSTEKSASDDLFSVFGALQVTSTASPTPAVLVSPGGPNLGVFSSSASGSQEWANFAKSQTVPAFTQSSQPQRSLPQPIPVKPLQPMNKNTNQHQNGAQSSASKPINVNQSSSSDKYAALAELDEMVKGTPPIHNNLDTAFHTSHPTRTNHNVHSASWNNSAFGSFGQTAFTAPVWPAATTSHGPAHNGHFTWTEQPAVNQAKPVNYDVWGSAPPLANPFLMGTPNSSMTNPQSLFNSSTPHQHPGGTSHPTNPFL</sequence>
<feature type="region of interest" description="Disordered" evidence="6">
    <location>
        <begin position="224"/>
        <end position="309"/>
    </location>
</feature>
<name>A0A1D1V839_RAMVA</name>
<dbReference type="InterPro" id="IPR052248">
    <property type="entry name" value="Arf-GAP_FG-repeat_protein"/>
</dbReference>
<feature type="compositionally biased region" description="Polar residues" evidence="6">
    <location>
        <begin position="526"/>
        <end position="544"/>
    </location>
</feature>
<keyword evidence="9" id="KW-1185">Reference proteome</keyword>
<feature type="compositionally biased region" description="Low complexity" evidence="6">
    <location>
        <begin position="291"/>
        <end position="306"/>
    </location>
</feature>
<evidence type="ECO:0000256" key="4">
    <source>
        <dbReference type="ARBA" id="ARBA00022833"/>
    </source>
</evidence>
<dbReference type="CDD" id="cd08838">
    <property type="entry name" value="ArfGap_AGFG"/>
    <property type="match status" value="1"/>
</dbReference>
<organism evidence="8 9">
    <name type="scientific">Ramazzottius varieornatus</name>
    <name type="common">Water bear</name>
    <name type="synonym">Tardigrade</name>
    <dbReference type="NCBI Taxonomy" id="947166"/>
    <lineage>
        <taxon>Eukaryota</taxon>
        <taxon>Metazoa</taxon>
        <taxon>Ecdysozoa</taxon>
        <taxon>Tardigrada</taxon>
        <taxon>Eutardigrada</taxon>
        <taxon>Parachela</taxon>
        <taxon>Hypsibioidea</taxon>
        <taxon>Ramazzottiidae</taxon>
        <taxon>Ramazzottius</taxon>
    </lineage>
</organism>
<feature type="domain" description="Arf-GAP" evidence="7">
    <location>
        <begin position="106"/>
        <end position="227"/>
    </location>
</feature>
<dbReference type="Proteomes" id="UP000186922">
    <property type="component" value="Unassembled WGS sequence"/>
</dbReference>
<dbReference type="Gene3D" id="1.10.220.150">
    <property type="entry name" value="Arf GTPase activating protein"/>
    <property type="match status" value="1"/>
</dbReference>
<dbReference type="SMART" id="SM00105">
    <property type="entry name" value="ArfGap"/>
    <property type="match status" value="1"/>
</dbReference>
<evidence type="ECO:0000313" key="8">
    <source>
        <dbReference type="EMBL" id="GAU94993.1"/>
    </source>
</evidence>
<dbReference type="Pfam" id="PF01412">
    <property type="entry name" value="ArfGap"/>
    <property type="match status" value="1"/>
</dbReference>
<dbReference type="GO" id="GO:0008270">
    <property type="term" value="F:zinc ion binding"/>
    <property type="evidence" value="ECO:0007669"/>
    <property type="project" value="UniProtKB-KW"/>
</dbReference>
<dbReference type="GO" id="GO:0005737">
    <property type="term" value="C:cytoplasm"/>
    <property type="evidence" value="ECO:0007669"/>
    <property type="project" value="TreeGrafter"/>
</dbReference>
<proteinExistence type="predicted"/>
<dbReference type="InterPro" id="IPR037278">
    <property type="entry name" value="ARFGAP/RecO"/>
</dbReference>
<dbReference type="GO" id="GO:0005096">
    <property type="term" value="F:GTPase activator activity"/>
    <property type="evidence" value="ECO:0007669"/>
    <property type="project" value="InterPro"/>
</dbReference>
<keyword evidence="3 5" id="KW-0863">Zinc-finger</keyword>
<accession>A0A1D1V839</accession>
<gene>
    <name evidence="8" type="primary">RvY_06684-1</name>
    <name evidence="8" type="synonym">RvY_06684.1</name>
    <name evidence="8" type="ORF">RvY_06684</name>
</gene>
<dbReference type="PRINTS" id="PR00405">
    <property type="entry name" value="REVINTRACTNG"/>
</dbReference>
<evidence type="ECO:0000259" key="7">
    <source>
        <dbReference type="PROSITE" id="PS50115"/>
    </source>
</evidence>
<feature type="compositionally biased region" description="Polar residues" evidence="6">
    <location>
        <begin position="265"/>
        <end position="279"/>
    </location>
</feature>
<dbReference type="InterPro" id="IPR001164">
    <property type="entry name" value="ArfGAP_dom"/>
</dbReference>
<feature type="compositionally biased region" description="Low complexity" evidence="6">
    <location>
        <begin position="369"/>
        <end position="378"/>
    </location>
</feature>